<name>A0A1F7WHC8_9BACT</name>
<dbReference type="GO" id="GO:0004222">
    <property type="term" value="F:metalloendopeptidase activity"/>
    <property type="evidence" value="ECO:0007669"/>
    <property type="project" value="TreeGrafter"/>
</dbReference>
<dbReference type="Gene3D" id="2.70.70.10">
    <property type="entry name" value="Glucose Permease (Domain IIA)"/>
    <property type="match status" value="1"/>
</dbReference>
<accession>A0A1F7WHC8</accession>
<dbReference type="InterPro" id="IPR003646">
    <property type="entry name" value="SH3-like_bac-type"/>
</dbReference>
<dbReference type="CDD" id="cd12797">
    <property type="entry name" value="M23_peptidase"/>
    <property type="match status" value="1"/>
</dbReference>
<dbReference type="Pfam" id="PF01551">
    <property type="entry name" value="Peptidase_M23"/>
    <property type="match status" value="1"/>
</dbReference>
<dbReference type="AlphaFoldDB" id="A0A1F7WHC8"/>
<dbReference type="STRING" id="1817813.A2008_13000"/>
<dbReference type="EMBL" id="MGFH01000236">
    <property type="protein sequence ID" value="OGM01465.1"/>
    <property type="molecule type" value="Genomic_DNA"/>
</dbReference>
<dbReference type="Pfam" id="PF08239">
    <property type="entry name" value="SH3_3"/>
    <property type="match status" value="2"/>
</dbReference>
<evidence type="ECO:0000313" key="4">
    <source>
        <dbReference type="Proteomes" id="UP000178735"/>
    </source>
</evidence>
<dbReference type="Gene3D" id="2.30.30.40">
    <property type="entry name" value="SH3 Domains"/>
    <property type="match status" value="2"/>
</dbReference>
<dbReference type="Proteomes" id="UP000178735">
    <property type="component" value="Unassembled WGS sequence"/>
</dbReference>
<dbReference type="InterPro" id="IPR011055">
    <property type="entry name" value="Dup_hybrid_motif"/>
</dbReference>
<dbReference type="InterPro" id="IPR016047">
    <property type="entry name" value="M23ase_b-sheet_dom"/>
</dbReference>
<sequence length="364" mass="38329">MFTNNIKPLFPALCVLMILVSLLIYHEARANINELNEAIDSNQIQQGGASASTTSSSGTAASGAAAASSSSQAASAAAAEADNSGVVMGSYLNVRVEPWGTIIGRLKQGEKINILATEGDWYKIKYNGRDAYIHSGYIATKNKVSVAFCGYINTPGGCLNVRTGPWGTIIGKLSDSAKVEVLGREGDWYKIRYNGKDAYIYAKYAQKNKPAPSAASPSKPSPAPASTAKPSSGNAGLSAPLGGSFKVGSKFGMRFHPILKYNRMHYGVDIGKPTGTPLLAMGDGKVIYSGWCNGGGYMVKIKYNNGYTSTFMHCLPSGAKAVGTKVSAGQQVAKVNNTGMSTGSHLHLEITNPSGQRIDPQKVL</sequence>
<dbReference type="PANTHER" id="PTHR21666:SF270">
    <property type="entry name" value="MUREIN HYDROLASE ACTIVATOR ENVC"/>
    <property type="match status" value="1"/>
</dbReference>
<dbReference type="PROSITE" id="PS51781">
    <property type="entry name" value="SH3B"/>
    <property type="match status" value="1"/>
</dbReference>
<proteinExistence type="predicted"/>
<organism evidence="3 4">
    <name type="scientific">Candidatus Wallbacteria bacterium GWC2_49_35</name>
    <dbReference type="NCBI Taxonomy" id="1817813"/>
    <lineage>
        <taxon>Bacteria</taxon>
        <taxon>Candidatus Walliibacteriota</taxon>
    </lineage>
</organism>
<dbReference type="PANTHER" id="PTHR21666">
    <property type="entry name" value="PEPTIDASE-RELATED"/>
    <property type="match status" value="1"/>
</dbReference>
<feature type="domain" description="SH3b" evidence="2">
    <location>
        <begin position="82"/>
        <end position="142"/>
    </location>
</feature>
<dbReference type="SMART" id="SM00287">
    <property type="entry name" value="SH3b"/>
    <property type="match status" value="2"/>
</dbReference>
<evidence type="ECO:0000256" key="1">
    <source>
        <dbReference type="SAM" id="MobiDB-lite"/>
    </source>
</evidence>
<evidence type="ECO:0000259" key="2">
    <source>
        <dbReference type="PROSITE" id="PS51781"/>
    </source>
</evidence>
<comment type="caution">
    <text evidence="3">The sequence shown here is derived from an EMBL/GenBank/DDBJ whole genome shotgun (WGS) entry which is preliminary data.</text>
</comment>
<dbReference type="InterPro" id="IPR050570">
    <property type="entry name" value="Cell_wall_metabolism_enzyme"/>
</dbReference>
<feature type="compositionally biased region" description="Low complexity" evidence="1">
    <location>
        <begin position="211"/>
        <end position="232"/>
    </location>
</feature>
<protein>
    <recommendedName>
        <fullName evidence="2">SH3b domain-containing protein</fullName>
    </recommendedName>
</protein>
<evidence type="ECO:0000313" key="3">
    <source>
        <dbReference type="EMBL" id="OGM01465.1"/>
    </source>
</evidence>
<feature type="region of interest" description="Disordered" evidence="1">
    <location>
        <begin position="211"/>
        <end position="235"/>
    </location>
</feature>
<gene>
    <name evidence="3" type="ORF">A2008_13000</name>
</gene>
<dbReference type="SUPFAM" id="SSF51261">
    <property type="entry name" value="Duplicated hybrid motif"/>
    <property type="match status" value="1"/>
</dbReference>
<reference evidence="3 4" key="1">
    <citation type="journal article" date="2016" name="Nat. Commun.">
        <title>Thousands of microbial genomes shed light on interconnected biogeochemical processes in an aquifer system.</title>
        <authorList>
            <person name="Anantharaman K."/>
            <person name="Brown C.T."/>
            <person name="Hug L.A."/>
            <person name="Sharon I."/>
            <person name="Castelle C.J."/>
            <person name="Probst A.J."/>
            <person name="Thomas B.C."/>
            <person name="Singh A."/>
            <person name="Wilkins M.J."/>
            <person name="Karaoz U."/>
            <person name="Brodie E.L."/>
            <person name="Williams K.H."/>
            <person name="Hubbard S.S."/>
            <person name="Banfield J.F."/>
        </authorList>
    </citation>
    <scope>NUCLEOTIDE SEQUENCE [LARGE SCALE GENOMIC DNA]</scope>
</reference>